<dbReference type="PRINTS" id="PR00081">
    <property type="entry name" value="GDHRDH"/>
</dbReference>
<dbReference type="InterPro" id="IPR036291">
    <property type="entry name" value="NAD(P)-bd_dom_sf"/>
</dbReference>
<dbReference type="Gene3D" id="3.40.50.720">
    <property type="entry name" value="NAD(P)-binding Rossmann-like Domain"/>
    <property type="match status" value="1"/>
</dbReference>
<keyword evidence="4" id="KW-1185">Reference proteome</keyword>
<dbReference type="Pfam" id="PF00106">
    <property type="entry name" value="adh_short"/>
    <property type="match status" value="1"/>
</dbReference>
<dbReference type="Proteomes" id="UP000192917">
    <property type="component" value="Unassembled WGS sequence"/>
</dbReference>
<sequence length="251" mass="25654">MPSLMPALAGRRALVTGAARGLGAAFAVVLADLGAEVVATARRRERLEPLAGAIAARCGRRPETLALDLADDASLAQAAEAVAAGGLDLLVNNGAFWLPGRLAELAPEEIRQAVDSAVTGTLLVTRALLPALLAAPAGDIVTVVSMSGLPNVPLFGASPAFYAAKHGQAGLADGLRQELRGTPVRSIAIHPPMIEDVSPLEPAWDGLPARGKERGITNRDVVEAALFALGRPRSCTVASLVLDADSGGIFG</sequence>
<evidence type="ECO:0000256" key="2">
    <source>
        <dbReference type="ARBA" id="ARBA00023002"/>
    </source>
</evidence>
<dbReference type="InterPro" id="IPR002347">
    <property type="entry name" value="SDR_fam"/>
</dbReference>
<dbReference type="SUPFAM" id="SSF51735">
    <property type="entry name" value="NAD(P)-binding Rossmann-fold domains"/>
    <property type="match status" value="1"/>
</dbReference>
<dbReference type="EMBL" id="FWZX01000011">
    <property type="protein sequence ID" value="SMF32030.1"/>
    <property type="molecule type" value="Genomic_DNA"/>
</dbReference>
<evidence type="ECO:0000313" key="4">
    <source>
        <dbReference type="Proteomes" id="UP000192917"/>
    </source>
</evidence>
<dbReference type="CDD" id="cd05233">
    <property type="entry name" value="SDR_c"/>
    <property type="match status" value="1"/>
</dbReference>
<dbReference type="PANTHER" id="PTHR44196">
    <property type="entry name" value="DEHYDROGENASE/REDUCTASE SDR FAMILY MEMBER 7B"/>
    <property type="match status" value="1"/>
</dbReference>
<evidence type="ECO:0000256" key="1">
    <source>
        <dbReference type="ARBA" id="ARBA00006484"/>
    </source>
</evidence>
<name>A0A1Y6BWB8_9PROT</name>
<protein>
    <submittedName>
        <fullName evidence="3">NADP-dependent 3-hydroxy acid dehydrogenase YdfG</fullName>
    </submittedName>
</protein>
<dbReference type="PANTHER" id="PTHR44196:SF1">
    <property type="entry name" value="DEHYDROGENASE_REDUCTASE SDR FAMILY MEMBER 7B"/>
    <property type="match status" value="1"/>
</dbReference>
<dbReference type="GO" id="GO:0016491">
    <property type="term" value="F:oxidoreductase activity"/>
    <property type="evidence" value="ECO:0007669"/>
    <property type="project" value="UniProtKB-KW"/>
</dbReference>
<dbReference type="GO" id="GO:0016020">
    <property type="term" value="C:membrane"/>
    <property type="evidence" value="ECO:0007669"/>
    <property type="project" value="TreeGrafter"/>
</dbReference>
<comment type="similarity">
    <text evidence="1">Belongs to the short-chain dehydrogenases/reductases (SDR) family.</text>
</comment>
<accession>A0A1Y6BWB8</accession>
<dbReference type="STRING" id="560819.SAMN05428998_1115"/>
<reference evidence="3 4" key="1">
    <citation type="submission" date="2017-04" db="EMBL/GenBank/DDBJ databases">
        <authorList>
            <person name="Afonso C.L."/>
            <person name="Miller P.J."/>
            <person name="Scott M.A."/>
            <person name="Spackman E."/>
            <person name="Goraichik I."/>
            <person name="Dimitrov K.M."/>
            <person name="Suarez D.L."/>
            <person name="Swayne D.E."/>
        </authorList>
    </citation>
    <scope>NUCLEOTIDE SEQUENCE [LARGE SCALE GENOMIC DNA]</scope>
    <source>
        <strain evidence="3 4">USBA 355</strain>
    </source>
</reference>
<organism evidence="3 4">
    <name type="scientific">Tistlia consotensis USBA 355</name>
    <dbReference type="NCBI Taxonomy" id="560819"/>
    <lineage>
        <taxon>Bacteria</taxon>
        <taxon>Pseudomonadati</taxon>
        <taxon>Pseudomonadota</taxon>
        <taxon>Alphaproteobacteria</taxon>
        <taxon>Rhodospirillales</taxon>
        <taxon>Rhodovibrionaceae</taxon>
        <taxon>Tistlia</taxon>
    </lineage>
</organism>
<dbReference type="AlphaFoldDB" id="A0A1Y6BWB8"/>
<keyword evidence="2" id="KW-0560">Oxidoreductase</keyword>
<dbReference type="RefSeq" id="WP_200808515.1">
    <property type="nucleotide sequence ID" value="NZ_FWZX01000011.1"/>
</dbReference>
<gene>
    <name evidence="3" type="ORF">SAMN05428998_1115</name>
</gene>
<evidence type="ECO:0000313" key="3">
    <source>
        <dbReference type="EMBL" id="SMF32030.1"/>
    </source>
</evidence>
<proteinExistence type="inferred from homology"/>